<comment type="caution">
    <text evidence="1">The sequence shown here is derived from an EMBL/GenBank/DDBJ whole genome shotgun (WGS) entry which is preliminary data.</text>
</comment>
<feature type="non-terminal residue" evidence="1">
    <location>
        <position position="1"/>
    </location>
</feature>
<dbReference type="AlphaFoldDB" id="A0A812QIS1"/>
<gene>
    <name evidence="1" type="ORF">SPIL2461_LOCUS9257</name>
</gene>
<proteinExistence type="predicted"/>
<dbReference type="EMBL" id="CAJNIZ010015980">
    <property type="protein sequence ID" value="CAE7379964.1"/>
    <property type="molecule type" value="Genomic_DNA"/>
</dbReference>
<feature type="non-terminal residue" evidence="1">
    <location>
        <position position="84"/>
    </location>
</feature>
<evidence type="ECO:0000313" key="2">
    <source>
        <dbReference type="Proteomes" id="UP000649617"/>
    </source>
</evidence>
<name>A0A812QIS1_SYMPI</name>
<evidence type="ECO:0000313" key="1">
    <source>
        <dbReference type="EMBL" id="CAE7379964.1"/>
    </source>
</evidence>
<protein>
    <submittedName>
        <fullName evidence="1">Uncharacterized protein</fullName>
    </submittedName>
</protein>
<reference evidence="1" key="1">
    <citation type="submission" date="2021-02" db="EMBL/GenBank/DDBJ databases">
        <authorList>
            <person name="Dougan E. K."/>
            <person name="Rhodes N."/>
            <person name="Thang M."/>
            <person name="Chan C."/>
        </authorList>
    </citation>
    <scope>NUCLEOTIDE SEQUENCE</scope>
</reference>
<sequence>LMHAISAAAMARSAAALGGGGTVDNIEGLNPNGIYSIVWSSWRTGRAQLMASLAKQQERPEVDPEPLVRGLLLMESAWQRVASL</sequence>
<organism evidence="1 2">
    <name type="scientific">Symbiodinium pilosum</name>
    <name type="common">Dinoflagellate</name>
    <dbReference type="NCBI Taxonomy" id="2952"/>
    <lineage>
        <taxon>Eukaryota</taxon>
        <taxon>Sar</taxon>
        <taxon>Alveolata</taxon>
        <taxon>Dinophyceae</taxon>
        <taxon>Suessiales</taxon>
        <taxon>Symbiodiniaceae</taxon>
        <taxon>Symbiodinium</taxon>
    </lineage>
</organism>
<keyword evidence="2" id="KW-1185">Reference proteome</keyword>
<dbReference type="Proteomes" id="UP000649617">
    <property type="component" value="Unassembled WGS sequence"/>
</dbReference>
<dbReference type="OrthoDB" id="10579665at2759"/>
<accession>A0A812QIS1</accession>